<keyword evidence="3" id="KW-1185">Reference proteome</keyword>
<dbReference type="EMBL" id="NMUH01000599">
    <property type="protein sequence ID" value="MQL81951.1"/>
    <property type="molecule type" value="Genomic_DNA"/>
</dbReference>
<gene>
    <name evidence="2" type="ORF">Taro_014414</name>
</gene>
<sequence length="88" mass="9906">MRLEGEFNQKTSVRTIFKLQNQCYMLLTYDGKYGASRSLAGFFCLGLEPNGSPLREMREDCRQCGRRSVKPKEDQGGPVEEPGEPSDA</sequence>
<evidence type="ECO:0000256" key="1">
    <source>
        <dbReference type="SAM" id="MobiDB-lite"/>
    </source>
</evidence>
<evidence type="ECO:0000313" key="2">
    <source>
        <dbReference type="EMBL" id="MQL81951.1"/>
    </source>
</evidence>
<feature type="region of interest" description="Disordered" evidence="1">
    <location>
        <begin position="65"/>
        <end position="88"/>
    </location>
</feature>
<reference evidence="2" key="1">
    <citation type="submission" date="2017-07" db="EMBL/GenBank/DDBJ databases">
        <title>Taro Niue Genome Assembly and Annotation.</title>
        <authorList>
            <person name="Atibalentja N."/>
            <person name="Keating K."/>
            <person name="Fields C.J."/>
        </authorList>
    </citation>
    <scope>NUCLEOTIDE SEQUENCE</scope>
    <source>
        <strain evidence="2">Niue_2</strain>
        <tissue evidence="2">Leaf</tissue>
    </source>
</reference>
<dbReference type="Proteomes" id="UP000652761">
    <property type="component" value="Unassembled WGS sequence"/>
</dbReference>
<dbReference type="AlphaFoldDB" id="A0A843UEU6"/>
<proteinExistence type="predicted"/>
<comment type="caution">
    <text evidence="2">The sequence shown here is derived from an EMBL/GenBank/DDBJ whole genome shotgun (WGS) entry which is preliminary data.</text>
</comment>
<name>A0A843UEU6_COLES</name>
<protein>
    <submittedName>
        <fullName evidence="2">Uncharacterized protein</fullName>
    </submittedName>
</protein>
<evidence type="ECO:0000313" key="3">
    <source>
        <dbReference type="Proteomes" id="UP000652761"/>
    </source>
</evidence>
<organism evidence="2 3">
    <name type="scientific">Colocasia esculenta</name>
    <name type="common">Wild taro</name>
    <name type="synonym">Arum esculentum</name>
    <dbReference type="NCBI Taxonomy" id="4460"/>
    <lineage>
        <taxon>Eukaryota</taxon>
        <taxon>Viridiplantae</taxon>
        <taxon>Streptophyta</taxon>
        <taxon>Embryophyta</taxon>
        <taxon>Tracheophyta</taxon>
        <taxon>Spermatophyta</taxon>
        <taxon>Magnoliopsida</taxon>
        <taxon>Liliopsida</taxon>
        <taxon>Araceae</taxon>
        <taxon>Aroideae</taxon>
        <taxon>Colocasieae</taxon>
        <taxon>Colocasia</taxon>
    </lineage>
</organism>
<accession>A0A843UEU6</accession>